<evidence type="ECO:0000256" key="1">
    <source>
        <dbReference type="ARBA" id="ARBA00022741"/>
    </source>
</evidence>
<comment type="function">
    <text evidence="6">Catalyzes the dehydration of the S-form of NAD(P)HX at the expense of ADP, which is converted to AMP. Together with NAD(P)HX epimerase, which catalyzes the epimerization of the S- and R-forms, the enzyme allows the repair of both epimers of NAD(P)HX, a damaged form of NAD(P)H that is a result of enzymatic or heat-dependent hydration.</text>
</comment>
<protein>
    <recommendedName>
        <fullName evidence="6">ADP-dependent (S)-NAD(P)H-hydrate dehydratase</fullName>
        <ecNumber evidence="6">4.2.1.136</ecNumber>
    </recommendedName>
    <alternativeName>
        <fullName evidence="6">ADP-dependent NAD(P)HX dehydratase</fullName>
    </alternativeName>
</protein>
<evidence type="ECO:0000256" key="4">
    <source>
        <dbReference type="ARBA" id="ARBA00023027"/>
    </source>
</evidence>
<sequence length="290" mass="31063">MNNDIKTMATKLYPKRDQWVHKGDFGYVLIISGGRTYSGSPVFNAMGALRAGADLAVLHGHPRAMDIAASYAPDIITSPFLGEFNSSNAEEISSETSRYQSLVIGCGLERSEETFAAIRALVEKSDIPMVLDAEAIRAIAGHTEILKDKKIILTPNSEEFRILTGGEVGIDENERKEKVQRWASALSTTILLKGAVDIISDGKNIFVNKTGSVYMTKGGFGDILAGVTGALLARGSDTFSVASVAAHINGTAGDLAGQKYGEGVLASDSFDFIPLVVKELQIHLKRKTPS</sequence>
<evidence type="ECO:0000259" key="7">
    <source>
        <dbReference type="PROSITE" id="PS51383"/>
    </source>
</evidence>
<dbReference type="GO" id="GO:0005524">
    <property type="term" value="F:ATP binding"/>
    <property type="evidence" value="ECO:0007669"/>
    <property type="project" value="UniProtKB-KW"/>
</dbReference>
<dbReference type="NCBIfam" id="TIGR00196">
    <property type="entry name" value="yjeF_cterm"/>
    <property type="match status" value="1"/>
</dbReference>
<dbReference type="EMBL" id="LCDG01000010">
    <property type="protein sequence ID" value="KKS47203.1"/>
    <property type="molecule type" value="Genomic_DNA"/>
</dbReference>
<comment type="similarity">
    <text evidence="6">Belongs to the NnrD/CARKD family.</text>
</comment>
<comment type="caution">
    <text evidence="6">Lacks conserved residue(s) required for the propagation of feature annotation.</text>
</comment>
<dbReference type="PANTHER" id="PTHR12592:SF0">
    <property type="entry name" value="ATP-DEPENDENT (S)-NAD(P)H-HYDRATE DEHYDRATASE"/>
    <property type="match status" value="1"/>
</dbReference>
<dbReference type="AlphaFoldDB" id="A0A0G1CC42"/>
<evidence type="ECO:0000313" key="9">
    <source>
        <dbReference type="Proteomes" id="UP000034704"/>
    </source>
</evidence>
<dbReference type="PROSITE" id="PS51383">
    <property type="entry name" value="YJEF_C_3"/>
    <property type="match status" value="1"/>
</dbReference>
<evidence type="ECO:0000256" key="2">
    <source>
        <dbReference type="ARBA" id="ARBA00022840"/>
    </source>
</evidence>
<dbReference type="InterPro" id="IPR000631">
    <property type="entry name" value="CARKD"/>
</dbReference>
<dbReference type="GO" id="GO:0052855">
    <property type="term" value="F:ADP-dependent NAD(P)H-hydrate dehydratase activity"/>
    <property type="evidence" value="ECO:0007669"/>
    <property type="project" value="UniProtKB-UniRule"/>
</dbReference>
<feature type="domain" description="YjeF C-terminal" evidence="7">
    <location>
        <begin position="5"/>
        <end position="280"/>
    </location>
</feature>
<dbReference type="GO" id="GO:0046496">
    <property type="term" value="P:nicotinamide nucleotide metabolic process"/>
    <property type="evidence" value="ECO:0007669"/>
    <property type="project" value="UniProtKB-UniRule"/>
</dbReference>
<dbReference type="STRING" id="1618756.UV12_C0010G0020"/>
<dbReference type="Proteomes" id="UP000034704">
    <property type="component" value="Unassembled WGS sequence"/>
</dbReference>
<evidence type="ECO:0000313" key="8">
    <source>
        <dbReference type="EMBL" id="KKS47203.1"/>
    </source>
</evidence>
<dbReference type="Gene3D" id="3.40.1190.20">
    <property type="match status" value="1"/>
</dbReference>
<dbReference type="Pfam" id="PF01256">
    <property type="entry name" value="Carb_kinase"/>
    <property type="match status" value="1"/>
</dbReference>
<reference evidence="8 9" key="1">
    <citation type="journal article" date="2015" name="Nature">
        <title>rRNA introns, odd ribosomes, and small enigmatic genomes across a large radiation of phyla.</title>
        <authorList>
            <person name="Brown C.T."/>
            <person name="Hug L.A."/>
            <person name="Thomas B.C."/>
            <person name="Sharon I."/>
            <person name="Castelle C.J."/>
            <person name="Singh A."/>
            <person name="Wilkins M.J."/>
            <person name="Williams K.H."/>
            <person name="Banfield J.F."/>
        </authorList>
    </citation>
    <scope>NUCLEOTIDE SEQUENCE [LARGE SCALE GENOMIC DNA]</scope>
</reference>
<feature type="binding site" evidence="6">
    <location>
        <position position="107"/>
    </location>
    <ligand>
        <name>(6S)-NADPHX</name>
        <dbReference type="ChEBI" id="CHEBI:64076"/>
    </ligand>
</feature>
<dbReference type="SUPFAM" id="SSF53613">
    <property type="entry name" value="Ribokinase-like"/>
    <property type="match status" value="1"/>
</dbReference>
<gene>
    <name evidence="6" type="primary">nnrD</name>
    <name evidence="8" type="ORF">UV12_C0010G0020</name>
</gene>
<dbReference type="HAMAP" id="MF_01965">
    <property type="entry name" value="NADHX_dehydratase"/>
    <property type="match status" value="1"/>
</dbReference>
<dbReference type="PANTHER" id="PTHR12592">
    <property type="entry name" value="ATP-DEPENDENT (S)-NAD(P)H-HYDRATE DEHYDRATASE FAMILY MEMBER"/>
    <property type="match status" value="1"/>
</dbReference>
<dbReference type="GO" id="GO:0110051">
    <property type="term" value="P:metabolite repair"/>
    <property type="evidence" value="ECO:0007669"/>
    <property type="project" value="TreeGrafter"/>
</dbReference>
<name>A0A0G1CC42_9BACT</name>
<comment type="caution">
    <text evidence="8">The sequence shown here is derived from an EMBL/GenBank/DDBJ whole genome shotgun (WGS) entry which is preliminary data.</text>
</comment>
<comment type="subunit">
    <text evidence="6">Homotetramer.</text>
</comment>
<organism evidence="8 9">
    <name type="scientific">Candidatus Nomurabacteria bacterium GW2011_GWC2_42_20</name>
    <dbReference type="NCBI Taxonomy" id="1618756"/>
    <lineage>
        <taxon>Bacteria</taxon>
        <taxon>Candidatus Nomuraibacteriota</taxon>
    </lineage>
</organism>
<evidence type="ECO:0000256" key="3">
    <source>
        <dbReference type="ARBA" id="ARBA00022857"/>
    </source>
</evidence>
<feature type="binding site" evidence="6">
    <location>
        <position position="222"/>
    </location>
    <ligand>
        <name>(6S)-NADPHX</name>
        <dbReference type="ChEBI" id="CHEBI:64076"/>
    </ligand>
</feature>
<keyword evidence="4 6" id="KW-0520">NAD</keyword>
<evidence type="ECO:0000256" key="5">
    <source>
        <dbReference type="ARBA" id="ARBA00023239"/>
    </source>
</evidence>
<accession>A0A0G1CC42</accession>
<keyword evidence="3 6" id="KW-0521">NADP</keyword>
<dbReference type="InterPro" id="IPR029056">
    <property type="entry name" value="Ribokinase-like"/>
</dbReference>
<dbReference type="CDD" id="cd01171">
    <property type="entry name" value="YXKO-related"/>
    <property type="match status" value="1"/>
</dbReference>
<evidence type="ECO:0000256" key="6">
    <source>
        <dbReference type="HAMAP-Rule" id="MF_01965"/>
    </source>
</evidence>
<feature type="binding site" evidence="6">
    <location>
        <position position="221"/>
    </location>
    <ligand>
        <name>AMP</name>
        <dbReference type="ChEBI" id="CHEBI:456215"/>
    </ligand>
</feature>
<proteinExistence type="inferred from homology"/>
<keyword evidence="1 6" id="KW-0547">Nucleotide-binding</keyword>
<keyword evidence="2 6" id="KW-0067">ATP-binding</keyword>
<dbReference type="EC" id="4.2.1.136" evidence="6"/>
<comment type="catalytic activity">
    <reaction evidence="6">
        <text>(6S)-NADPHX + ADP = AMP + phosphate + NADPH + H(+)</text>
        <dbReference type="Rhea" id="RHEA:32235"/>
        <dbReference type="ChEBI" id="CHEBI:15378"/>
        <dbReference type="ChEBI" id="CHEBI:43474"/>
        <dbReference type="ChEBI" id="CHEBI:57783"/>
        <dbReference type="ChEBI" id="CHEBI:64076"/>
        <dbReference type="ChEBI" id="CHEBI:456215"/>
        <dbReference type="ChEBI" id="CHEBI:456216"/>
        <dbReference type="EC" id="4.2.1.136"/>
    </reaction>
</comment>
<keyword evidence="5 6" id="KW-0456">Lyase</keyword>
<comment type="cofactor">
    <cofactor evidence="6">
        <name>Mg(2+)</name>
        <dbReference type="ChEBI" id="CHEBI:18420"/>
    </cofactor>
</comment>
<comment type="catalytic activity">
    <reaction evidence="6">
        <text>(6S)-NADHX + ADP = AMP + phosphate + NADH + H(+)</text>
        <dbReference type="Rhea" id="RHEA:32223"/>
        <dbReference type="ChEBI" id="CHEBI:15378"/>
        <dbReference type="ChEBI" id="CHEBI:43474"/>
        <dbReference type="ChEBI" id="CHEBI:57945"/>
        <dbReference type="ChEBI" id="CHEBI:64074"/>
        <dbReference type="ChEBI" id="CHEBI:456215"/>
        <dbReference type="ChEBI" id="CHEBI:456216"/>
        <dbReference type="EC" id="4.2.1.136"/>
    </reaction>
</comment>